<accession>A0A927CR26</accession>
<dbReference type="Pfam" id="PF01261">
    <property type="entry name" value="AP_endonuc_2"/>
    <property type="match status" value="1"/>
</dbReference>
<evidence type="ECO:0000313" key="3">
    <source>
        <dbReference type="Proteomes" id="UP000632125"/>
    </source>
</evidence>
<keyword evidence="3" id="KW-1185">Reference proteome</keyword>
<dbReference type="SUPFAM" id="SSF51658">
    <property type="entry name" value="Xylose isomerase-like"/>
    <property type="match status" value="1"/>
</dbReference>
<dbReference type="RefSeq" id="WP_190867419.1">
    <property type="nucleotide sequence ID" value="NZ_JACXIY010000053.1"/>
</dbReference>
<dbReference type="EMBL" id="JACXIY010000053">
    <property type="protein sequence ID" value="MBD2872594.1"/>
    <property type="molecule type" value="Genomic_DNA"/>
</dbReference>
<feature type="domain" description="Xylose isomerase-like TIM barrel" evidence="1">
    <location>
        <begin position="25"/>
        <end position="246"/>
    </location>
</feature>
<dbReference type="InterPro" id="IPR050312">
    <property type="entry name" value="IolE/XylAMocC-like"/>
</dbReference>
<protein>
    <submittedName>
        <fullName evidence="2">Sugar phosphate isomerase/epimerase</fullName>
    </submittedName>
</protein>
<proteinExistence type="predicted"/>
<dbReference type="Gene3D" id="3.20.20.150">
    <property type="entry name" value="Divalent-metal-dependent TIM barrel enzymes"/>
    <property type="match status" value="1"/>
</dbReference>
<dbReference type="GO" id="GO:0016853">
    <property type="term" value="F:isomerase activity"/>
    <property type="evidence" value="ECO:0007669"/>
    <property type="project" value="UniProtKB-KW"/>
</dbReference>
<keyword evidence="2" id="KW-0413">Isomerase</keyword>
<organism evidence="2 3">
    <name type="scientific">Paenibacillus arenilitoris</name>
    <dbReference type="NCBI Taxonomy" id="2772299"/>
    <lineage>
        <taxon>Bacteria</taxon>
        <taxon>Bacillati</taxon>
        <taxon>Bacillota</taxon>
        <taxon>Bacilli</taxon>
        <taxon>Bacillales</taxon>
        <taxon>Paenibacillaceae</taxon>
        <taxon>Paenibacillus</taxon>
    </lineage>
</organism>
<dbReference type="Proteomes" id="UP000632125">
    <property type="component" value="Unassembled WGS sequence"/>
</dbReference>
<evidence type="ECO:0000259" key="1">
    <source>
        <dbReference type="Pfam" id="PF01261"/>
    </source>
</evidence>
<dbReference type="PANTHER" id="PTHR12110">
    <property type="entry name" value="HYDROXYPYRUVATE ISOMERASE"/>
    <property type="match status" value="1"/>
</dbReference>
<dbReference type="InterPro" id="IPR013022">
    <property type="entry name" value="Xyl_isomerase-like_TIM-brl"/>
</dbReference>
<comment type="caution">
    <text evidence="2">The sequence shown here is derived from an EMBL/GenBank/DDBJ whole genome shotgun (WGS) entry which is preliminary data.</text>
</comment>
<reference evidence="2" key="1">
    <citation type="submission" date="2020-09" db="EMBL/GenBank/DDBJ databases">
        <title>A novel bacterium of genus Paenibacillus, isolated from South China Sea.</title>
        <authorList>
            <person name="Huang H."/>
            <person name="Mo K."/>
            <person name="Hu Y."/>
        </authorList>
    </citation>
    <scope>NUCLEOTIDE SEQUENCE</scope>
    <source>
        <strain evidence="2">IB182493</strain>
    </source>
</reference>
<sequence>MGKPVAGIQLYSLRDQTEIDFLGTLEKVAKIGYKAVEFAGFFKTPAAELKNKLDELKLAAPSAHVPLNFSDTKRLEADFAGQIDYAKELGITYLITPWAPLPEQPTKEDVKHLVDILTRCGQQAKDAGLTYGYHNHDFEFKLVDKKTVLDHLLEQVPAELMVMQFDLGWLHLGGYKPSEYLGKYKGRVPLVHFKDFAKGRKDAEIGKGEIGYEKLFDLLEPAGVEYVIVEQEQFEKSSLDSAANNYRFLQRHGL</sequence>
<gene>
    <name evidence="2" type="ORF">IDH41_28880</name>
</gene>
<evidence type="ECO:0000313" key="2">
    <source>
        <dbReference type="EMBL" id="MBD2872594.1"/>
    </source>
</evidence>
<name>A0A927CR26_9BACL</name>
<dbReference type="PANTHER" id="PTHR12110:SF41">
    <property type="entry name" value="INOSOSE DEHYDRATASE"/>
    <property type="match status" value="1"/>
</dbReference>
<dbReference type="AlphaFoldDB" id="A0A927CR26"/>
<dbReference type="InterPro" id="IPR036237">
    <property type="entry name" value="Xyl_isomerase-like_sf"/>
</dbReference>